<keyword evidence="3" id="KW-1185">Reference proteome</keyword>
<organism evidence="2 3">
    <name type="scientific">Actinacidiphila epipremni</name>
    <dbReference type="NCBI Taxonomy" id="2053013"/>
    <lineage>
        <taxon>Bacteria</taxon>
        <taxon>Bacillati</taxon>
        <taxon>Actinomycetota</taxon>
        <taxon>Actinomycetes</taxon>
        <taxon>Kitasatosporales</taxon>
        <taxon>Streptomycetaceae</taxon>
        <taxon>Actinacidiphila</taxon>
    </lineage>
</organism>
<dbReference type="RefSeq" id="WP_167982777.1">
    <property type="nucleotide sequence ID" value="NZ_JAATEJ010000006.1"/>
</dbReference>
<sequence>MTAALVATAALTVGVGATSASASSPCSHVAVSDKSNGVVETVRTGALAHLEPAGECTDSASIKGLVKLNAWCYTYNYYGNYWVNVGTGRWIYAADYLVLVSGTVNHC</sequence>
<proteinExistence type="predicted"/>
<name>A0ABX0ZJG9_9ACTN</name>
<gene>
    <name evidence="2" type="ORF">HCN08_10935</name>
</gene>
<dbReference type="Proteomes" id="UP000734511">
    <property type="component" value="Unassembled WGS sequence"/>
</dbReference>
<evidence type="ECO:0000313" key="2">
    <source>
        <dbReference type="EMBL" id="NJP43915.1"/>
    </source>
</evidence>
<keyword evidence="1" id="KW-0732">Signal</keyword>
<evidence type="ECO:0000313" key="3">
    <source>
        <dbReference type="Proteomes" id="UP000734511"/>
    </source>
</evidence>
<evidence type="ECO:0008006" key="4">
    <source>
        <dbReference type="Google" id="ProtNLM"/>
    </source>
</evidence>
<evidence type="ECO:0000256" key="1">
    <source>
        <dbReference type="SAM" id="SignalP"/>
    </source>
</evidence>
<accession>A0ABX0ZJG9</accession>
<feature type="chain" id="PRO_5046757238" description="SH3 domain-containing protein" evidence="1">
    <location>
        <begin position="23"/>
        <end position="107"/>
    </location>
</feature>
<comment type="caution">
    <text evidence="2">The sequence shown here is derived from an EMBL/GenBank/DDBJ whole genome shotgun (WGS) entry which is preliminary data.</text>
</comment>
<feature type="signal peptide" evidence="1">
    <location>
        <begin position="1"/>
        <end position="22"/>
    </location>
</feature>
<reference evidence="2 3" key="1">
    <citation type="submission" date="2020-03" db="EMBL/GenBank/DDBJ databases">
        <title>WGS of actinomycetes isolated from Thailand.</title>
        <authorList>
            <person name="Thawai C."/>
        </authorList>
    </citation>
    <scope>NUCLEOTIDE SEQUENCE [LARGE SCALE GENOMIC DNA]</scope>
    <source>
        <strain evidence="2 3">PRB2-1</strain>
    </source>
</reference>
<protein>
    <recommendedName>
        <fullName evidence="4">SH3 domain-containing protein</fullName>
    </recommendedName>
</protein>
<dbReference type="EMBL" id="JAATEJ010000006">
    <property type="protein sequence ID" value="NJP43915.1"/>
    <property type="molecule type" value="Genomic_DNA"/>
</dbReference>